<evidence type="ECO:0000313" key="2">
    <source>
        <dbReference type="EMBL" id="ORX85869.1"/>
    </source>
</evidence>
<dbReference type="Proteomes" id="UP000193944">
    <property type="component" value="Unassembled WGS sequence"/>
</dbReference>
<feature type="transmembrane region" description="Helical" evidence="1">
    <location>
        <begin position="34"/>
        <end position="53"/>
    </location>
</feature>
<protein>
    <submittedName>
        <fullName evidence="2">Uncharacterized protein</fullName>
    </submittedName>
</protein>
<keyword evidence="1" id="KW-1133">Transmembrane helix</keyword>
<name>A0A1Y1XJC9_9FUNG</name>
<keyword evidence="1" id="KW-0472">Membrane</keyword>
<dbReference type="AlphaFoldDB" id="A0A1Y1XJC9"/>
<evidence type="ECO:0000256" key="1">
    <source>
        <dbReference type="SAM" id="Phobius"/>
    </source>
</evidence>
<organism evidence="2 3">
    <name type="scientific">Anaeromyces robustus</name>
    <dbReference type="NCBI Taxonomy" id="1754192"/>
    <lineage>
        <taxon>Eukaryota</taxon>
        <taxon>Fungi</taxon>
        <taxon>Fungi incertae sedis</taxon>
        <taxon>Chytridiomycota</taxon>
        <taxon>Chytridiomycota incertae sedis</taxon>
        <taxon>Neocallimastigomycetes</taxon>
        <taxon>Neocallimastigales</taxon>
        <taxon>Neocallimastigaceae</taxon>
        <taxon>Anaeromyces</taxon>
    </lineage>
</organism>
<feature type="transmembrane region" description="Helical" evidence="1">
    <location>
        <begin position="59"/>
        <end position="82"/>
    </location>
</feature>
<feature type="transmembrane region" description="Helical" evidence="1">
    <location>
        <begin position="147"/>
        <end position="166"/>
    </location>
</feature>
<feature type="transmembrane region" description="Helical" evidence="1">
    <location>
        <begin position="115"/>
        <end position="135"/>
    </location>
</feature>
<evidence type="ECO:0000313" key="3">
    <source>
        <dbReference type="Proteomes" id="UP000193944"/>
    </source>
</evidence>
<dbReference type="OrthoDB" id="10572734at2759"/>
<comment type="caution">
    <text evidence="2">The sequence shown here is derived from an EMBL/GenBank/DDBJ whole genome shotgun (WGS) entry which is preliminary data.</text>
</comment>
<gene>
    <name evidence="2" type="ORF">BCR32DRAFT_241494</name>
</gene>
<keyword evidence="3" id="KW-1185">Reference proteome</keyword>
<sequence length="169" mass="19858">MSLLCVDWVKLVKNISNGDSNQIKSYIYTFMNKYYSIFCYILIGAYGILYLILSVSDNPIIIALQYLMKIFLIFQSLIFYYYGYKIVSYLKEGSKMTAKNQMDENKKHIKKIKNIWHLTLYCLYSYGLAFLVSFYEEATYNIGFPTLLEITSFYCLIILIINTLNVSKK</sequence>
<dbReference type="EMBL" id="MCFG01000029">
    <property type="protein sequence ID" value="ORX85869.1"/>
    <property type="molecule type" value="Genomic_DNA"/>
</dbReference>
<proteinExistence type="predicted"/>
<keyword evidence="1" id="KW-0812">Transmembrane</keyword>
<reference evidence="2 3" key="1">
    <citation type="submission" date="2016-08" db="EMBL/GenBank/DDBJ databases">
        <title>A Parts List for Fungal Cellulosomes Revealed by Comparative Genomics.</title>
        <authorList>
            <consortium name="DOE Joint Genome Institute"/>
            <person name="Haitjema C.H."/>
            <person name="Gilmore S.P."/>
            <person name="Henske J.K."/>
            <person name="Solomon K.V."/>
            <person name="De Groot R."/>
            <person name="Kuo A."/>
            <person name="Mondo S.J."/>
            <person name="Salamov A.A."/>
            <person name="Labutti K."/>
            <person name="Zhao Z."/>
            <person name="Chiniquy J."/>
            <person name="Barry K."/>
            <person name="Brewer H.M."/>
            <person name="Purvine S.O."/>
            <person name="Wright A.T."/>
            <person name="Boxma B."/>
            <person name="Van Alen T."/>
            <person name="Hackstein J.H."/>
            <person name="Baker S.E."/>
            <person name="Grigoriev I.V."/>
            <person name="O'Malley M.A."/>
        </authorList>
    </citation>
    <scope>NUCLEOTIDE SEQUENCE [LARGE SCALE GENOMIC DNA]</scope>
    <source>
        <strain evidence="2 3">S4</strain>
    </source>
</reference>
<reference evidence="2 3" key="2">
    <citation type="submission" date="2016-08" db="EMBL/GenBank/DDBJ databases">
        <title>Pervasive Adenine N6-methylation of Active Genes in Fungi.</title>
        <authorList>
            <consortium name="DOE Joint Genome Institute"/>
            <person name="Mondo S.J."/>
            <person name="Dannebaum R.O."/>
            <person name="Kuo R.C."/>
            <person name="Labutti K."/>
            <person name="Haridas S."/>
            <person name="Kuo A."/>
            <person name="Salamov A."/>
            <person name="Ahrendt S.R."/>
            <person name="Lipzen A."/>
            <person name="Sullivan W."/>
            <person name="Andreopoulos W.B."/>
            <person name="Clum A."/>
            <person name="Lindquist E."/>
            <person name="Daum C."/>
            <person name="Ramamoorthy G.K."/>
            <person name="Gryganskyi A."/>
            <person name="Culley D."/>
            <person name="Magnuson J.K."/>
            <person name="James T.Y."/>
            <person name="O'Malley M.A."/>
            <person name="Stajich J.E."/>
            <person name="Spatafora J.W."/>
            <person name="Visel A."/>
            <person name="Grigoriev I.V."/>
        </authorList>
    </citation>
    <scope>NUCLEOTIDE SEQUENCE [LARGE SCALE GENOMIC DNA]</scope>
    <source>
        <strain evidence="2 3">S4</strain>
    </source>
</reference>
<accession>A0A1Y1XJC9</accession>